<dbReference type="InterPro" id="IPR027417">
    <property type="entry name" value="P-loop_NTPase"/>
</dbReference>
<keyword evidence="4" id="KW-0067">ATP-binding</keyword>
<proteinExistence type="inferred from homology"/>
<dbReference type="Pfam" id="PF01715">
    <property type="entry name" value="IPPT"/>
    <property type="match status" value="1"/>
</dbReference>
<dbReference type="OrthoDB" id="775260at2759"/>
<dbReference type="InterPro" id="IPR018022">
    <property type="entry name" value="IPT"/>
</dbReference>
<comment type="similarity">
    <text evidence="1">Belongs to the IPP transferase family.</text>
</comment>
<keyword evidence="3" id="KW-0547">Nucleotide-binding</keyword>
<evidence type="ECO:0000313" key="6">
    <source>
        <dbReference type="Proteomes" id="UP001151582"/>
    </source>
</evidence>
<dbReference type="AlphaFoldDB" id="A0A9W8B006"/>
<dbReference type="Gene3D" id="3.40.50.300">
    <property type="entry name" value="P-loop containing nucleotide triphosphate hydrolases"/>
    <property type="match status" value="1"/>
</dbReference>
<dbReference type="HAMAP" id="MF_00185">
    <property type="entry name" value="IPP_trans"/>
    <property type="match status" value="1"/>
</dbReference>
<name>A0A9W8B006_9FUNG</name>
<evidence type="ECO:0000256" key="1">
    <source>
        <dbReference type="ARBA" id="ARBA00005842"/>
    </source>
</evidence>
<gene>
    <name evidence="5" type="primary">tit1</name>
    <name evidence="5" type="ORF">H4R34_004519</name>
</gene>
<dbReference type="InterPro" id="IPR039657">
    <property type="entry name" value="Dimethylallyltransferase"/>
</dbReference>
<dbReference type="GO" id="GO:0005524">
    <property type="term" value="F:ATP binding"/>
    <property type="evidence" value="ECO:0007669"/>
    <property type="project" value="UniProtKB-KW"/>
</dbReference>
<evidence type="ECO:0000256" key="4">
    <source>
        <dbReference type="ARBA" id="ARBA00022840"/>
    </source>
</evidence>
<dbReference type="Proteomes" id="UP001151582">
    <property type="component" value="Unassembled WGS sequence"/>
</dbReference>
<dbReference type="EC" id="2.5.1.75" evidence="5"/>
<comment type="caution">
    <text evidence="5">The sequence shown here is derived from an EMBL/GenBank/DDBJ whole genome shotgun (WGS) entry which is preliminary data.</text>
</comment>
<organism evidence="5 6">
    <name type="scientific">Dimargaris verticillata</name>
    <dbReference type="NCBI Taxonomy" id="2761393"/>
    <lineage>
        <taxon>Eukaryota</taxon>
        <taxon>Fungi</taxon>
        <taxon>Fungi incertae sedis</taxon>
        <taxon>Zoopagomycota</taxon>
        <taxon>Kickxellomycotina</taxon>
        <taxon>Dimargaritomycetes</taxon>
        <taxon>Dimargaritales</taxon>
        <taxon>Dimargaritaceae</taxon>
        <taxon>Dimargaris</taxon>
    </lineage>
</organism>
<dbReference type="PANTHER" id="PTHR11088">
    <property type="entry name" value="TRNA DIMETHYLALLYLTRANSFERASE"/>
    <property type="match status" value="1"/>
</dbReference>
<evidence type="ECO:0000256" key="3">
    <source>
        <dbReference type="ARBA" id="ARBA00022741"/>
    </source>
</evidence>
<accession>A0A9W8B006</accession>
<dbReference type="GO" id="GO:0006400">
    <property type="term" value="P:tRNA modification"/>
    <property type="evidence" value="ECO:0007669"/>
    <property type="project" value="TreeGrafter"/>
</dbReference>
<dbReference type="PANTHER" id="PTHR11088:SF89">
    <property type="entry name" value="TRNA DIMETHYLALLYLTRANSFERASE"/>
    <property type="match status" value="1"/>
</dbReference>
<dbReference type="GO" id="GO:0052381">
    <property type="term" value="F:tRNA dimethylallyltransferase activity"/>
    <property type="evidence" value="ECO:0007669"/>
    <property type="project" value="UniProtKB-EC"/>
</dbReference>
<dbReference type="GO" id="GO:0005739">
    <property type="term" value="C:mitochondrion"/>
    <property type="evidence" value="ECO:0007669"/>
    <property type="project" value="TreeGrafter"/>
</dbReference>
<protein>
    <submittedName>
        <fullName evidence="5">tRNA dimethylallyltransferase, mitochondrial</fullName>
        <ecNumber evidence="5">2.5.1.75</ecNumber>
    </submittedName>
</protein>
<sequence length="491" mass="55344">MPAKRMLNHVVAIVGSTGVGKSKFAVELAKSLNGEVINADAMQMYKGFDVITNKATAEECQGVPHHLLGFMGVDREYTVVDFERDAIAKIAEIHSRQKVPILVGGTHYYMQSTLWHQSLIARPDMSPSTQPMGDESPIHFVHSAVDARWRGQLTDLNSLSNEQAMQLLRAIDPPMAEYWHPNDRRKIQRSLQVYATSGKPHSAWIRESQNPAQRLQRQRFHTCIFWVYADRHHLNSRLDARVDDMTKTGMYQELDALFRYQQSGALPGEPHDYTRGIKQAIGLKEFQPVLTHLASHPSQGIQDPALADLRATSVEAMKLATRQYAKRQQAWITNKLLPLVLATQDSARHTEPVSQPLDPLSLAFCTLDANDLGQWSTSVQAVGIDYAHRFMAGSLPDNVLTVDGRDVTGNATMPRSQVQLDDWRKYVCTECTRAAQGQELVLNGPKEWSEHLRSRRHKKALRYLKLAAVRDQHPAYQAKLARQQAGLKQKP</sequence>
<dbReference type="EMBL" id="JANBQB010000585">
    <property type="protein sequence ID" value="KAJ1974964.1"/>
    <property type="molecule type" value="Genomic_DNA"/>
</dbReference>
<keyword evidence="2 5" id="KW-0808">Transferase</keyword>
<dbReference type="Gene3D" id="3.30.160.60">
    <property type="entry name" value="Classic Zinc Finger"/>
    <property type="match status" value="1"/>
</dbReference>
<reference evidence="5" key="1">
    <citation type="submission" date="2022-07" db="EMBL/GenBank/DDBJ databases">
        <title>Phylogenomic reconstructions and comparative analyses of Kickxellomycotina fungi.</title>
        <authorList>
            <person name="Reynolds N.K."/>
            <person name="Stajich J.E."/>
            <person name="Barry K."/>
            <person name="Grigoriev I.V."/>
            <person name="Crous P."/>
            <person name="Smith M.E."/>
        </authorList>
    </citation>
    <scope>NUCLEOTIDE SEQUENCE</scope>
    <source>
        <strain evidence="5">RSA 567</strain>
    </source>
</reference>
<evidence type="ECO:0000256" key="2">
    <source>
        <dbReference type="ARBA" id="ARBA00022679"/>
    </source>
</evidence>
<dbReference type="Gene3D" id="1.10.20.140">
    <property type="match status" value="1"/>
</dbReference>
<dbReference type="SUPFAM" id="SSF52540">
    <property type="entry name" value="P-loop containing nucleoside triphosphate hydrolases"/>
    <property type="match status" value="2"/>
</dbReference>
<keyword evidence="6" id="KW-1185">Reference proteome</keyword>
<evidence type="ECO:0000313" key="5">
    <source>
        <dbReference type="EMBL" id="KAJ1974964.1"/>
    </source>
</evidence>